<proteinExistence type="predicted"/>
<dbReference type="AlphaFoldDB" id="A0A0R1X373"/>
<keyword evidence="2" id="KW-0472">Membrane</keyword>
<keyword evidence="2" id="KW-1133">Transmembrane helix</keyword>
<evidence type="ECO:0000256" key="1">
    <source>
        <dbReference type="SAM" id="MobiDB-lite"/>
    </source>
</evidence>
<dbReference type="EMBL" id="AZGM01000150">
    <property type="protein sequence ID" value="KRM24687.1"/>
    <property type="molecule type" value="Genomic_DNA"/>
</dbReference>
<evidence type="ECO:0000313" key="3">
    <source>
        <dbReference type="EMBL" id="KRM24687.1"/>
    </source>
</evidence>
<keyword evidence="2" id="KW-0812">Transmembrane</keyword>
<dbReference type="Proteomes" id="UP000051412">
    <property type="component" value="Unassembled WGS sequence"/>
</dbReference>
<comment type="caution">
    <text evidence="3">The sequence shown here is derived from an EMBL/GenBank/DDBJ whole genome shotgun (WGS) entry which is preliminary data.</text>
</comment>
<feature type="region of interest" description="Disordered" evidence="1">
    <location>
        <begin position="1"/>
        <end position="53"/>
    </location>
</feature>
<protein>
    <submittedName>
        <fullName evidence="3">Uncharacterized protein</fullName>
    </submittedName>
</protein>
<evidence type="ECO:0000256" key="2">
    <source>
        <dbReference type="SAM" id="Phobius"/>
    </source>
</evidence>
<dbReference type="PATRIC" id="fig|1423782.4.peg.1514"/>
<keyword evidence="4" id="KW-1185">Reference proteome</keyword>
<feature type="transmembrane region" description="Helical" evidence="2">
    <location>
        <begin position="62"/>
        <end position="83"/>
    </location>
</feature>
<dbReference type="RefSeq" id="WP_047767510.1">
    <property type="nucleotide sequence ID" value="NZ_AZGM01000150.1"/>
</dbReference>
<dbReference type="STRING" id="1423782.FD32_GL001457"/>
<accession>A0A0R1X373</accession>
<feature type="compositionally biased region" description="Basic and acidic residues" evidence="1">
    <location>
        <begin position="36"/>
        <end position="53"/>
    </location>
</feature>
<reference evidence="3 4" key="1">
    <citation type="journal article" date="2015" name="Genome Announc.">
        <title>Expanding the biotechnology potential of lactobacilli through comparative genomics of 213 strains and associated genera.</title>
        <authorList>
            <person name="Sun Z."/>
            <person name="Harris H.M."/>
            <person name="McCann A."/>
            <person name="Guo C."/>
            <person name="Argimon S."/>
            <person name="Zhang W."/>
            <person name="Yang X."/>
            <person name="Jeffery I.B."/>
            <person name="Cooney J.C."/>
            <person name="Kagawa T.F."/>
            <person name="Liu W."/>
            <person name="Song Y."/>
            <person name="Salvetti E."/>
            <person name="Wrobel A."/>
            <person name="Rasinkangas P."/>
            <person name="Parkhill J."/>
            <person name="Rea M.C."/>
            <person name="O'Sullivan O."/>
            <person name="Ritari J."/>
            <person name="Douillard F.P."/>
            <person name="Paul Ross R."/>
            <person name="Yang R."/>
            <person name="Briner A.E."/>
            <person name="Felis G.E."/>
            <person name="de Vos W.M."/>
            <person name="Barrangou R."/>
            <person name="Klaenhammer T.R."/>
            <person name="Caufield P.W."/>
            <person name="Cui Y."/>
            <person name="Zhang H."/>
            <person name="O'Toole P.W."/>
        </authorList>
    </citation>
    <scope>NUCLEOTIDE SEQUENCE [LARGE SCALE GENOMIC DNA]</scope>
    <source>
        <strain evidence="3 4">DSM 6035</strain>
    </source>
</reference>
<name>A0A0R1X373_9LACO</name>
<organism evidence="3 4">
    <name type="scientific">Limosilactobacillus panis DSM 6035</name>
    <dbReference type="NCBI Taxonomy" id="1423782"/>
    <lineage>
        <taxon>Bacteria</taxon>
        <taxon>Bacillati</taxon>
        <taxon>Bacillota</taxon>
        <taxon>Bacilli</taxon>
        <taxon>Lactobacillales</taxon>
        <taxon>Lactobacillaceae</taxon>
        <taxon>Limosilactobacillus</taxon>
    </lineage>
</organism>
<gene>
    <name evidence="3" type="ORF">FD32_GL001457</name>
</gene>
<sequence>MDNQKPPFPKEQLSRKQYREQLAKKRAAGQEEEGEGQTRQHYAQDQEGQNREEKTAVLKRKLNIAIVGLIVAIIIVYLVLFFVG</sequence>
<feature type="compositionally biased region" description="Basic and acidic residues" evidence="1">
    <location>
        <begin position="12"/>
        <end position="23"/>
    </location>
</feature>
<evidence type="ECO:0000313" key="4">
    <source>
        <dbReference type="Proteomes" id="UP000051412"/>
    </source>
</evidence>